<accession>A0A9P9IC79</accession>
<evidence type="ECO:0000313" key="3">
    <source>
        <dbReference type="Proteomes" id="UP000717696"/>
    </source>
</evidence>
<dbReference type="SUPFAM" id="SSF69318">
    <property type="entry name" value="Integrin alpha N-terminal domain"/>
    <property type="match status" value="1"/>
</dbReference>
<evidence type="ECO:0000313" key="2">
    <source>
        <dbReference type="EMBL" id="KAH7115471.1"/>
    </source>
</evidence>
<dbReference type="EMBL" id="JAGMUU010000038">
    <property type="protein sequence ID" value="KAH7115471.1"/>
    <property type="molecule type" value="Genomic_DNA"/>
</dbReference>
<organism evidence="2 3">
    <name type="scientific">Dactylonectria estremocensis</name>
    <dbReference type="NCBI Taxonomy" id="1079267"/>
    <lineage>
        <taxon>Eukaryota</taxon>
        <taxon>Fungi</taxon>
        <taxon>Dikarya</taxon>
        <taxon>Ascomycota</taxon>
        <taxon>Pezizomycotina</taxon>
        <taxon>Sordariomycetes</taxon>
        <taxon>Hypocreomycetidae</taxon>
        <taxon>Hypocreales</taxon>
        <taxon>Nectriaceae</taxon>
        <taxon>Dactylonectria</taxon>
    </lineage>
</organism>
<dbReference type="OrthoDB" id="674604at2759"/>
<name>A0A9P9IC79_9HYPO</name>
<dbReference type="InterPro" id="IPR028994">
    <property type="entry name" value="Integrin_alpha_N"/>
</dbReference>
<dbReference type="Pfam" id="PF13517">
    <property type="entry name" value="FG-GAP_3"/>
    <property type="match status" value="2"/>
</dbReference>
<evidence type="ECO:0000256" key="1">
    <source>
        <dbReference type="ARBA" id="ARBA00022729"/>
    </source>
</evidence>
<dbReference type="InterPro" id="IPR013517">
    <property type="entry name" value="FG-GAP"/>
</dbReference>
<protein>
    <submittedName>
        <fullName evidence="2">Uncharacterized protein</fullName>
    </submittedName>
</protein>
<feature type="non-terminal residue" evidence="2">
    <location>
        <position position="1"/>
    </location>
</feature>
<reference evidence="2" key="1">
    <citation type="journal article" date="2021" name="Nat. Commun.">
        <title>Genetic determinants of endophytism in the Arabidopsis root mycobiome.</title>
        <authorList>
            <person name="Mesny F."/>
            <person name="Miyauchi S."/>
            <person name="Thiergart T."/>
            <person name="Pickel B."/>
            <person name="Atanasova L."/>
            <person name="Karlsson M."/>
            <person name="Huettel B."/>
            <person name="Barry K.W."/>
            <person name="Haridas S."/>
            <person name="Chen C."/>
            <person name="Bauer D."/>
            <person name="Andreopoulos W."/>
            <person name="Pangilinan J."/>
            <person name="LaButti K."/>
            <person name="Riley R."/>
            <person name="Lipzen A."/>
            <person name="Clum A."/>
            <person name="Drula E."/>
            <person name="Henrissat B."/>
            <person name="Kohler A."/>
            <person name="Grigoriev I.V."/>
            <person name="Martin F.M."/>
            <person name="Hacquard S."/>
        </authorList>
    </citation>
    <scope>NUCLEOTIDE SEQUENCE</scope>
    <source>
        <strain evidence="2">MPI-CAGE-AT-0021</strain>
    </source>
</reference>
<proteinExistence type="predicted"/>
<dbReference type="AlphaFoldDB" id="A0A9P9IC79"/>
<keyword evidence="1" id="KW-0732">Signal</keyword>
<dbReference type="Proteomes" id="UP000717696">
    <property type="component" value="Unassembled WGS sequence"/>
</dbReference>
<keyword evidence="3" id="KW-1185">Reference proteome</keyword>
<dbReference type="Gene3D" id="2.130.10.130">
    <property type="entry name" value="Integrin alpha, N-terminal"/>
    <property type="match status" value="1"/>
</dbReference>
<sequence length="227" mass="24801">FEFVLQTGTTLNETDDTFKFLMGDMNKDGRPDLVAVKRSGTRSNSTEVYILSGASGFKTFITQTGTGLHETSTAHFDFALADWNGDNTLNLVVIKINGTDTKSTEVHVLSGASRFQKFILQTGTGLHETDATLDFAVTDWNADGCPDLVVVKKSNTSSSSTEVHVLSGASNYKNFILHSETALHRTLGMFEFMVADWTRDGRLDLVAIKKRNTGSHSTEVHIMAGRG</sequence>
<gene>
    <name evidence="2" type="ORF">B0J13DRAFT_459659</name>
</gene>
<dbReference type="PANTHER" id="PTHR46580">
    <property type="entry name" value="SENSOR KINASE-RELATED"/>
    <property type="match status" value="1"/>
</dbReference>
<comment type="caution">
    <text evidence="2">The sequence shown here is derived from an EMBL/GenBank/DDBJ whole genome shotgun (WGS) entry which is preliminary data.</text>
</comment>